<dbReference type="STRING" id="111780.Sta7437_3182"/>
<dbReference type="SUPFAM" id="SSF82602">
    <property type="entry name" value="Nuclease A inhibitor (NuiA)"/>
    <property type="match status" value="1"/>
</dbReference>
<dbReference type="InterPro" id="IPR012489">
    <property type="entry name" value="NucleaseA_inhib-like"/>
</dbReference>
<dbReference type="InterPro" id="IPR036587">
    <property type="entry name" value="NucleaseA_inhib-like_sf"/>
</dbReference>
<dbReference type="Pfam" id="PF07924">
    <property type="entry name" value="NuiA"/>
    <property type="match status" value="1"/>
</dbReference>
<sequence>MKDSELIDHLKQASEGLLWLSESDYPFEIVYWENLNCLDSSKLLQRTGHDLSTKVEVKELAQFFQPATEAQDWYNAQELAECQRYQALVNLLQTHLQEIKVYRVGEVEIDVYLLGKTESGSLAGLSTKVVET</sequence>
<dbReference type="OrthoDB" id="574253at2"/>
<evidence type="ECO:0000313" key="2">
    <source>
        <dbReference type="Proteomes" id="UP000010473"/>
    </source>
</evidence>
<gene>
    <name evidence="1" type="ordered locus">Sta7437_3182</name>
</gene>
<dbReference type="eggNOG" id="ENOG50333ZH">
    <property type="taxonomic scope" value="Bacteria"/>
</dbReference>
<organism evidence="1 2">
    <name type="scientific">Stanieria cyanosphaera (strain ATCC 29371 / PCC 7437)</name>
    <dbReference type="NCBI Taxonomy" id="111780"/>
    <lineage>
        <taxon>Bacteria</taxon>
        <taxon>Bacillati</taxon>
        <taxon>Cyanobacteriota</taxon>
        <taxon>Cyanophyceae</taxon>
        <taxon>Pleurocapsales</taxon>
        <taxon>Dermocarpellaceae</taxon>
        <taxon>Stanieria</taxon>
    </lineage>
</organism>
<proteinExistence type="predicted"/>
<protein>
    <submittedName>
        <fullName evidence="1">Nuclease A inhibitor family protein</fullName>
    </submittedName>
</protein>
<dbReference type="Gene3D" id="3.40.1460.10">
    <property type="entry name" value="Nuclease A inhibitor-like"/>
    <property type="match status" value="1"/>
</dbReference>
<dbReference type="HOGENOM" id="CLU_145415_1_0_3"/>
<name>K9XVS1_STAC7</name>
<accession>K9XVS1</accession>
<dbReference type="AlphaFoldDB" id="K9XVS1"/>
<keyword evidence="2" id="KW-1185">Reference proteome</keyword>
<evidence type="ECO:0000313" key="1">
    <source>
        <dbReference type="EMBL" id="AFZ36690.1"/>
    </source>
</evidence>
<reference evidence="2" key="1">
    <citation type="journal article" date="2013" name="Proc. Natl. Acad. Sci. U.S.A.">
        <title>Improving the coverage of the cyanobacterial phylum using diversity-driven genome sequencing.</title>
        <authorList>
            <person name="Shih P.M."/>
            <person name="Wu D."/>
            <person name="Latifi A."/>
            <person name="Axen S.D."/>
            <person name="Fewer D.P."/>
            <person name="Talla E."/>
            <person name="Calteau A."/>
            <person name="Cai F."/>
            <person name="Tandeau de Marsac N."/>
            <person name="Rippka R."/>
            <person name="Herdman M."/>
            <person name="Sivonen K."/>
            <person name="Coursin T."/>
            <person name="Laurent T."/>
            <person name="Goodwin L."/>
            <person name="Nolan M."/>
            <person name="Davenport K.W."/>
            <person name="Han C.S."/>
            <person name="Rubin E.M."/>
            <person name="Eisen J.A."/>
            <person name="Woyke T."/>
            <person name="Gugger M."/>
            <person name="Kerfeld C.A."/>
        </authorList>
    </citation>
    <scope>NUCLEOTIDE SEQUENCE [LARGE SCALE GENOMIC DNA]</scope>
    <source>
        <strain evidence="2">ATCC 29371 / PCC 7437</strain>
    </source>
</reference>
<dbReference type="Proteomes" id="UP000010473">
    <property type="component" value="Chromosome"/>
</dbReference>
<dbReference type="RefSeq" id="WP_015194352.1">
    <property type="nucleotide sequence ID" value="NC_019748.1"/>
</dbReference>
<dbReference type="KEGG" id="scs:Sta7437_3182"/>
<dbReference type="EMBL" id="CP003653">
    <property type="protein sequence ID" value="AFZ36690.1"/>
    <property type="molecule type" value="Genomic_DNA"/>
</dbReference>